<accession>A0ABT8EEJ5</accession>
<reference evidence="2" key="1">
    <citation type="submission" date="2021-11" db="EMBL/GenBank/DDBJ databases">
        <title>Draft genome sequence of Alcaligenes endophyticus type strain CCUG 75668T.</title>
        <authorList>
            <person name="Salva-Serra F."/>
            <person name="Duran R.E."/>
            <person name="Seeger M."/>
            <person name="Moore E.R.B."/>
            <person name="Jaen-Luchoro D."/>
        </authorList>
    </citation>
    <scope>NUCLEOTIDE SEQUENCE</scope>
    <source>
        <strain evidence="2">CCUG 75668</strain>
    </source>
</reference>
<keyword evidence="2" id="KW-0575">Peroxidase</keyword>
<evidence type="ECO:0000313" key="3">
    <source>
        <dbReference type="Proteomes" id="UP001168613"/>
    </source>
</evidence>
<dbReference type="RefSeq" id="WP_266124626.1">
    <property type="nucleotide sequence ID" value="NZ_JAJHNU010000001.1"/>
</dbReference>
<organism evidence="2 3">
    <name type="scientific">Alcaligenes endophyticus</name>
    <dbReference type="NCBI Taxonomy" id="1929088"/>
    <lineage>
        <taxon>Bacteria</taxon>
        <taxon>Pseudomonadati</taxon>
        <taxon>Pseudomonadota</taxon>
        <taxon>Betaproteobacteria</taxon>
        <taxon>Burkholderiales</taxon>
        <taxon>Alcaligenaceae</taxon>
        <taxon>Alcaligenes</taxon>
    </lineage>
</organism>
<dbReference type="NCBIfam" id="TIGR00778">
    <property type="entry name" value="ahpD_dom"/>
    <property type="match status" value="1"/>
</dbReference>
<dbReference type="SUPFAM" id="SSF69118">
    <property type="entry name" value="AhpD-like"/>
    <property type="match status" value="2"/>
</dbReference>
<evidence type="ECO:0000313" key="2">
    <source>
        <dbReference type="EMBL" id="MDN4119711.1"/>
    </source>
</evidence>
<dbReference type="Gene3D" id="1.20.1290.10">
    <property type="entry name" value="AhpD-like"/>
    <property type="match status" value="2"/>
</dbReference>
<proteinExistence type="predicted"/>
<dbReference type="InterPro" id="IPR004675">
    <property type="entry name" value="AhpD_core"/>
</dbReference>
<dbReference type="InterPro" id="IPR003779">
    <property type="entry name" value="CMD-like"/>
</dbReference>
<name>A0ABT8EEJ5_9BURK</name>
<dbReference type="Pfam" id="PF02627">
    <property type="entry name" value="CMD"/>
    <property type="match status" value="1"/>
</dbReference>
<feature type="domain" description="Carboxymuconolactone decarboxylase-like" evidence="1">
    <location>
        <begin position="260"/>
        <end position="330"/>
    </location>
</feature>
<protein>
    <submittedName>
        <fullName evidence="2">Peroxidase-related enzyme</fullName>
    </submittedName>
</protein>
<dbReference type="InterPro" id="IPR029032">
    <property type="entry name" value="AhpD-like"/>
</dbReference>
<sequence>MTTATLDTLDRLAGLTEQDAAYSTRRLREKAALATQACETLLFSEALSASLTRTERYLLASEQARITGVAVLANYYREQALQADTATQATHAALFQVIAQPGSLSGDARLDAVLSFVRSLALHPATSDKSHLLSVTEHGLSVDDTVLLAQQIGFVAYQARLLVGLLALTAIGGQTEVVTTQQDSTPFVHPANLPAPGEPLRRHGFTSETLGWNAWLPVLDPATASDEQQRVLDISHPKARTMDFYLLLCRQPEVLLERSQAFNAIMYAPGGLARAEREIAAAAVSRINRCVFCLAVHAQRFEQLAKRNDVMAQLFDEPDTAGTNARERAIIQASIILTRAPNQFGVVHLHALREAGLSDLEILDAIHAAALFGWANRLMLNLGQEVYAT</sequence>
<dbReference type="EMBL" id="JAJHNU010000001">
    <property type="protein sequence ID" value="MDN4119711.1"/>
    <property type="molecule type" value="Genomic_DNA"/>
</dbReference>
<evidence type="ECO:0000259" key="1">
    <source>
        <dbReference type="Pfam" id="PF02627"/>
    </source>
</evidence>
<keyword evidence="2" id="KW-0560">Oxidoreductase</keyword>
<comment type="caution">
    <text evidence="2">The sequence shown here is derived from an EMBL/GenBank/DDBJ whole genome shotgun (WGS) entry which is preliminary data.</text>
</comment>
<gene>
    <name evidence="2" type="ORF">LMS43_00260</name>
</gene>
<dbReference type="NCBIfam" id="TIGR01926">
    <property type="entry name" value="peroxid_rel"/>
    <property type="match status" value="1"/>
</dbReference>
<dbReference type="PANTHER" id="PTHR35446">
    <property type="entry name" value="SI:CH211-175M2.5"/>
    <property type="match status" value="1"/>
</dbReference>
<dbReference type="GO" id="GO:0004601">
    <property type="term" value="F:peroxidase activity"/>
    <property type="evidence" value="ECO:0007669"/>
    <property type="project" value="UniProtKB-KW"/>
</dbReference>
<dbReference type="InterPro" id="IPR010195">
    <property type="entry name" value="Uncharacterised_peroxidase-rel"/>
</dbReference>
<keyword evidence="3" id="KW-1185">Reference proteome</keyword>
<dbReference type="Proteomes" id="UP001168613">
    <property type="component" value="Unassembled WGS sequence"/>
</dbReference>
<dbReference type="PANTHER" id="PTHR35446:SF2">
    <property type="entry name" value="CARBOXYMUCONOLACTONE DECARBOXYLASE-LIKE DOMAIN-CONTAINING PROTEIN"/>
    <property type="match status" value="1"/>
</dbReference>